<proteinExistence type="predicted"/>
<reference evidence="1 2" key="1">
    <citation type="submission" date="2022-06" db="EMBL/GenBank/DDBJ databases">
        <title>Isolation of gut microbiota from human fecal samples.</title>
        <authorList>
            <person name="Pamer E.G."/>
            <person name="Barat B."/>
            <person name="Waligurski E."/>
            <person name="Medina S."/>
            <person name="Paddock L."/>
            <person name="Mostad J."/>
        </authorList>
    </citation>
    <scope>NUCLEOTIDE SEQUENCE [LARGE SCALE GENOMIC DNA]</scope>
    <source>
        <strain evidence="1 2">DFI.1.1</strain>
    </source>
</reference>
<name>A0ABT1SQY9_9FIRM</name>
<organism evidence="1 2">
    <name type="scientific">Megasphaera massiliensis</name>
    <dbReference type="NCBI Taxonomy" id="1232428"/>
    <lineage>
        <taxon>Bacteria</taxon>
        <taxon>Bacillati</taxon>
        <taxon>Bacillota</taxon>
        <taxon>Negativicutes</taxon>
        <taxon>Veillonellales</taxon>
        <taxon>Veillonellaceae</taxon>
        <taxon>Megasphaera</taxon>
    </lineage>
</organism>
<dbReference type="RefSeq" id="WP_062412955.1">
    <property type="nucleotide sequence ID" value="NZ_JAJCIO010000001.1"/>
</dbReference>
<sequence length="195" mass="22066">MSAFLGPIHFWLYNKIQFQENLIDELVAYVTAKGWSDKVDQYVSTDRRKLDEVIDEANIHGWLQSRIHDAEGRYAALVLDAAGDDAEKFDALKEAARDFGAKQGLQAATAPEAFHRLDDLLLDGMPCDQVNRVRESDDARIAWDRTMDLHSEFWQGHGDRYYALRQALVDGLLSATDYALESPAEGQYEIVKKSA</sequence>
<evidence type="ECO:0000313" key="2">
    <source>
        <dbReference type="Proteomes" id="UP001206692"/>
    </source>
</evidence>
<keyword evidence="2" id="KW-1185">Reference proteome</keyword>
<dbReference type="Proteomes" id="UP001206692">
    <property type="component" value="Unassembled WGS sequence"/>
</dbReference>
<gene>
    <name evidence="1" type="ORF">NE675_01610</name>
</gene>
<dbReference type="EMBL" id="JANGEW010000001">
    <property type="protein sequence ID" value="MCQ5341735.1"/>
    <property type="molecule type" value="Genomic_DNA"/>
</dbReference>
<comment type="caution">
    <text evidence="1">The sequence shown here is derived from an EMBL/GenBank/DDBJ whole genome shotgun (WGS) entry which is preliminary data.</text>
</comment>
<evidence type="ECO:0000313" key="1">
    <source>
        <dbReference type="EMBL" id="MCQ5341735.1"/>
    </source>
</evidence>
<accession>A0ABT1SQY9</accession>
<protein>
    <submittedName>
        <fullName evidence="1">Uncharacterized protein</fullName>
    </submittedName>
</protein>